<dbReference type="WBParaSite" id="HPLM_0000509701-mRNA-1">
    <property type="protein sequence ID" value="HPLM_0000509701-mRNA-1"/>
    <property type="gene ID" value="HPLM_0000509701"/>
</dbReference>
<evidence type="ECO:0000313" key="3">
    <source>
        <dbReference type="WBParaSite" id="HPLM_0000509701-mRNA-1"/>
    </source>
</evidence>
<evidence type="ECO:0000313" key="1">
    <source>
        <dbReference type="EMBL" id="VDO24863.1"/>
    </source>
</evidence>
<dbReference type="OrthoDB" id="418748at2759"/>
<sequence length="174" mass="20451">MLLLTKPGECEKRARSPMQGHYREAIRRRQYLMKYHTTPTADLYAKVDSVEISRKAWANANQAVRLKEKEATEEEEAKAAHFANFNEKLESRDGERYVHHLAKIRLHQAEEIVKFFSINVENGHLLTYRKQTLKRWRSISKTSHQSNLLIPLEDNGEGDQQGYEGDQIMESYWF</sequence>
<name>A0A0N4W579_HAEPC</name>
<protein>
    <submittedName>
        <fullName evidence="1 3">Uncharacterized protein</fullName>
    </submittedName>
</protein>
<reference evidence="3" key="1">
    <citation type="submission" date="2017-02" db="UniProtKB">
        <authorList>
            <consortium name="WormBaseParasite"/>
        </authorList>
    </citation>
    <scope>IDENTIFICATION</scope>
</reference>
<reference evidence="1 2" key="2">
    <citation type="submission" date="2018-11" db="EMBL/GenBank/DDBJ databases">
        <authorList>
            <consortium name="Pathogen Informatics"/>
        </authorList>
    </citation>
    <scope>NUCLEOTIDE SEQUENCE [LARGE SCALE GENOMIC DNA]</scope>
    <source>
        <strain evidence="1 2">MHpl1</strain>
    </source>
</reference>
<keyword evidence="2" id="KW-1185">Reference proteome</keyword>
<evidence type="ECO:0000313" key="2">
    <source>
        <dbReference type="Proteomes" id="UP000268014"/>
    </source>
</evidence>
<proteinExistence type="predicted"/>
<dbReference type="Proteomes" id="UP000268014">
    <property type="component" value="Unassembled WGS sequence"/>
</dbReference>
<dbReference type="AlphaFoldDB" id="A0A0N4W579"/>
<organism evidence="3">
    <name type="scientific">Haemonchus placei</name>
    <name type="common">Barber's pole worm</name>
    <dbReference type="NCBI Taxonomy" id="6290"/>
    <lineage>
        <taxon>Eukaryota</taxon>
        <taxon>Metazoa</taxon>
        <taxon>Ecdysozoa</taxon>
        <taxon>Nematoda</taxon>
        <taxon>Chromadorea</taxon>
        <taxon>Rhabditida</taxon>
        <taxon>Rhabditina</taxon>
        <taxon>Rhabditomorpha</taxon>
        <taxon>Strongyloidea</taxon>
        <taxon>Trichostrongylidae</taxon>
        <taxon>Haemonchus</taxon>
    </lineage>
</organism>
<gene>
    <name evidence="1" type="ORF">HPLM_LOCUS5089</name>
</gene>
<dbReference type="EMBL" id="UZAF01016288">
    <property type="protein sequence ID" value="VDO24863.1"/>
    <property type="molecule type" value="Genomic_DNA"/>
</dbReference>
<accession>A0A0N4W579</accession>